<reference evidence="1 2" key="1">
    <citation type="submission" date="2019-02" db="EMBL/GenBank/DDBJ databases">
        <title>Deep-cultivation of Planctomycetes and their phenomic and genomic characterization uncovers novel biology.</title>
        <authorList>
            <person name="Wiegand S."/>
            <person name="Jogler M."/>
            <person name="Boedeker C."/>
            <person name="Pinto D."/>
            <person name="Vollmers J."/>
            <person name="Rivas-Marin E."/>
            <person name="Kohn T."/>
            <person name="Peeters S.H."/>
            <person name="Heuer A."/>
            <person name="Rast P."/>
            <person name="Oberbeckmann S."/>
            <person name="Bunk B."/>
            <person name="Jeske O."/>
            <person name="Meyerdierks A."/>
            <person name="Storesund J.E."/>
            <person name="Kallscheuer N."/>
            <person name="Luecker S."/>
            <person name="Lage O.M."/>
            <person name="Pohl T."/>
            <person name="Merkel B.J."/>
            <person name="Hornburger P."/>
            <person name="Mueller R.-W."/>
            <person name="Bruemmer F."/>
            <person name="Labrenz M."/>
            <person name="Spormann A.M."/>
            <person name="Op Den Camp H."/>
            <person name="Overmann J."/>
            <person name="Amann R."/>
            <person name="Jetten M.S.M."/>
            <person name="Mascher T."/>
            <person name="Medema M.H."/>
            <person name="Devos D.P."/>
            <person name="Kaster A.-K."/>
            <person name="Ovreas L."/>
            <person name="Rohde M."/>
            <person name="Galperin M.Y."/>
            <person name="Jogler C."/>
        </authorList>
    </citation>
    <scope>NUCLEOTIDE SEQUENCE [LARGE SCALE GENOMIC DNA]</scope>
    <source>
        <strain evidence="1 2">CA54</strain>
    </source>
</reference>
<keyword evidence="2" id="KW-1185">Reference proteome</keyword>
<comment type="caution">
    <text evidence="1">The sequence shown here is derived from an EMBL/GenBank/DDBJ whole genome shotgun (WGS) entry which is preliminary data.</text>
</comment>
<evidence type="ECO:0000313" key="2">
    <source>
        <dbReference type="Proteomes" id="UP000320735"/>
    </source>
</evidence>
<evidence type="ECO:0000313" key="1">
    <source>
        <dbReference type="EMBL" id="TWU09699.1"/>
    </source>
</evidence>
<protein>
    <submittedName>
        <fullName evidence="1">Uncharacterized protein</fullName>
    </submittedName>
</protein>
<sequence length="94" mass="10716">MWARPSCAGSRKTRTFIRRLVNLPIGSCVLEEFHLPFSLVVVESFHVRGASVAPVTGVRSWIQRTQFRWLSRQLRLPIRLIREAPIIGSAFATI</sequence>
<name>A0A5C6BEJ2_9PLAN</name>
<gene>
    <name evidence="1" type="ORF">CA54_49410</name>
</gene>
<dbReference type="AlphaFoldDB" id="A0A5C6BEJ2"/>
<accession>A0A5C6BEJ2</accession>
<organism evidence="1 2">
    <name type="scientific">Symmachiella macrocystis</name>
    <dbReference type="NCBI Taxonomy" id="2527985"/>
    <lineage>
        <taxon>Bacteria</taxon>
        <taxon>Pseudomonadati</taxon>
        <taxon>Planctomycetota</taxon>
        <taxon>Planctomycetia</taxon>
        <taxon>Planctomycetales</taxon>
        <taxon>Planctomycetaceae</taxon>
        <taxon>Symmachiella</taxon>
    </lineage>
</organism>
<dbReference type="Proteomes" id="UP000320735">
    <property type="component" value="Unassembled WGS sequence"/>
</dbReference>
<proteinExistence type="predicted"/>
<dbReference type="EMBL" id="SJPP01000002">
    <property type="protein sequence ID" value="TWU09699.1"/>
    <property type="molecule type" value="Genomic_DNA"/>
</dbReference>